<keyword evidence="1 3" id="KW-0812">Transmembrane</keyword>
<proteinExistence type="predicted"/>
<dbReference type="Gene3D" id="3.30.1520.10">
    <property type="entry name" value="Phox-like domain"/>
    <property type="match status" value="1"/>
</dbReference>
<feature type="transmembrane region" description="Helical" evidence="1">
    <location>
        <begin position="122"/>
        <end position="139"/>
    </location>
</feature>
<evidence type="ECO:0000259" key="2">
    <source>
        <dbReference type="PROSITE" id="PS50195"/>
    </source>
</evidence>
<keyword evidence="4" id="KW-1185">Reference proteome</keyword>
<feature type="domain" description="PX" evidence="2">
    <location>
        <begin position="426"/>
        <end position="542"/>
    </location>
</feature>
<gene>
    <name evidence="3" type="ORF">TTHERM_00301800</name>
</gene>
<accession>I7MM86</accession>
<dbReference type="Proteomes" id="UP000009168">
    <property type="component" value="Unassembled WGS sequence"/>
</dbReference>
<dbReference type="GeneID" id="7832434"/>
<feature type="transmembrane region" description="Helical" evidence="1">
    <location>
        <begin position="93"/>
        <end position="110"/>
    </location>
</feature>
<dbReference type="InterPro" id="IPR001683">
    <property type="entry name" value="PX_dom"/>
</dbReference>
<dbReference type="CDD" id="cd06093">
    <property type="entry name" value="PX_domain"/>
    <property type="match status" value="1"/>
</dbReference>
<feature type="transmembrane region" description="Helical" evidence="1">
    <location>
        <begin position="6"/>
        <end position="30"/>
    </location>
</feature>
<keyword evidence="1" id="KW-0472">Membrane</keyword>
<keyword evidence="1" id="KW-1133">Transmembrane helix</keyword>
<dbReference type="InterPro" id="IPR036871">
    <property type="entry name" value="PX_dom_sf"/>
</dbReference>
<dbReference type="Pfam" id="PF00787">
    <property type="entry name" value="PX"/>
    <property type="match status" value="1"/>
</dbReference>
<dbReference type="RefSeq" id="XP_001024608.2">
    <property type="nucleotide sequence ID" value="XM_001024608.2"/>
</dbReference>
<dbReference type="AlphaFoldDB" id="I7MM86"/>
<feature type="transmembrane region" description="Helical" evidence="1">
    <location>
        <begin position="51"/>
        <end position="73"/>
    </location>
</feature>
<protein>
    <submittedName>
        <fullName evidence="3">Transmembrane protein, putative</fullName>
    </submittedName>
</protein>
<organism evidence="3 4">
    <name type="scientific">Tetrahymena thermophila (strain SB210)</name>
    <dbReference type="NCBI Taxonomy" id="312017"/>
    <lineage>
        <taxon>Eukaryota</taxon>
        <taxon>Sar</taxon>
        <taxon>Alveolata</taxon>
        <taxon>Ciliophora</taxon>
        <taxon>Intramacronucleata</taxon>
        <taxon>Oligohymenophorea</taxon>
        <taxon>Hymenostomatida</taxon>
        <taxon>Tetrahymenina</taxon>
        <taxon>Tetrahymenidae</taxon>
        <taxon>Tetrahymena</taxon>
    </lineage>
</organism>
<sequence length="719" mass="86030">MPYYEVLFYVEFIGRNALALLMLLVLFKRFSMMQQMGKSSIEVRNITPASYMIRFFLLLSHCILTLLEILLYYSTDELDDHPFNFYKFSWTQAFQISIYTFQIFVMRKEYRRQVSYMKMHQIYWILDLLLYILLFIAVIEKMSHEKLTLPISILVVKVLLVIFSFFGNQNSMMLLEKSFLTQATKYLVDLPSTTARSGMKIISTLNTQQDKSAHSPKKSIKSSFSIQKEQDNRIKVRVKYQFEINKKGEVEYIVECHDYLKQGNKVVIKKNMQEFLQLQRDINSIKNPLNLTNFSYVSSQIQNETHKKNQQNILEKELVARIEDNLPTIICTDRQMLEDNNQNNLDELKIEENAFKQILSLQKYLDYVTKEFYFEEAFLVKFLGLTRKQYYIEVSQLQAQDCFYQNENEFIQFKQDYPKLKNTLSLSLITKVTLETLGNIKNDGVTYYQLVLRKQKLNSGLCLPSYSQPLRYTDFCNFYKALQKEIFPIRLPEFPPKSLLNDKETMYQRKHQLLKFFSIIYNENIYFCKTLFSFQNCFSDYMVQQAQQINNDLFQYRVQLLGKYLNSSKQFLFRLYPKRKQAQTFYIVKRFKDIINLHKDLELYYTNLLQYLVQQAYQEFKEKQLNVEIDPQNNPQLLEEKNILKEIKKTIKIPNKPKNINDCAQYLQEILDCNIYHKCISFRQFLFRFEYLEEMLNENANSSVCFSNRGQSYEDEKNL</sequence>
<dbReference type="PROSITE" id="PS50195">
    <property type="entry name" value="PX"/>
    <property type="match status" value="1"/>
</dbReference>
<name>I7MM86_TETTS</name>
<evidence type="ECO:0000313" key="4">
    <source>
        <dbReference type="Proteomes" id="UP000009168"/>
    </source>
</evidence>
<dbReference type="SUPFAM" id="SSF64268">
    <property type="entry name" value="PX domain"/>
    <property type="match status" value="1"/>
</dbReference>
<evidence type="ECO:0000256" key="1">
    <source>
        <dbReference type="SAM" id="Phobius"/>
    </source>
</evidence>
<reference evidence="4" key="1">
    <citation type="journal article" date="2006" name="PLoS Biol.">
        <title>Macronuclear genome sequence of the ciliate Tetrahymena thermophila, a model eukaryote.</title>
        <authorList>
            <person name="Eisen J.A."/>
            <person name="Coyne R.S."/>
            <person name="Wu M."/>
            <person name="Wu D."/>
            <person name="Thiagarajan M."/>
            <person name="Wortman J.R."/>
            <person name="Badger J.H."/>
            <person name="Ren Q."/>
            <person name="Amedeo P."/>
            <person name="Jones K.M."/>
            <person name="Tallon L.J."/>
            <person name="Delcher A.L."/>
            <person name="Salzberg S.L."/>
            <person name="Silva J.C."/>
            <person name="Haas B.J."/>
            <person name="Majoros W.H."/>
            <person name="Farzad M."/>
            <person name="Carlton J.M."/>
            <person name="Smith R.K. Jr."/>
            <person name="Garg J."/>
            <person name="Pearlman R.E."/>
            <person name="Karrer K.M."/>
            <person name="Sun L."/>
            <person name="Manning G."/>
            <person name="Elde N.C."/>
            <person name="Turkewitz A.P."/>
            <person name="Asai D.J."/>
            <person name="Wilkes D.E."/>
            <person name="Wang Y."/>
            <person name="Cai H."/>
            <person name="Collins K."/>
            <person name="Stewart B.A."/>
            <person name="Lee S.R."/>
            <person name="Wilamowska K."/>
            <person name="Weinberg Z."/>
            <person name="Ruzzo W.L."/>
            <person name="Wloga D."/>
            <person name="Gaertig J."/>
            <person name="Frankel J."/>
            <person name="Tsao C.-C."/>
            <person name="Gorovsky M.A."/>
            <person name="Keeling P.J."/>
            <person name="Waller R.F."/>
            <person name="Patron N.J."/>
            <person name="Cherry J.M."/>
            <person name="Stover N.A."/>
            <person name="Krieger C.J."/>
            <person name="del Toro C."/>
            <person name="Ryder H.F."/>
            <person name="Williamson S.C."/>
            <person name="Barbeau R.A."/>
            <person name="Hamilton E.P."/>
            <person name="Orias E."/>
        </authorList>
    </citation>
    <scope>NUCLEOTIDE SEQUENCE [LARGE SCALE GENOMIC DNA]</scope>
    <source>
        <strain evidence="4">SB210</strain>
    </source>
</reference>
<dbReference type="InParanoid" id="I7MM86"/>
<evidence type="ECO:0000313" key="3">
    <source>
        <dbReference type="EMBL" id="EAS04363.2"/>
    </source>
</evidence>
<dbReference type="KEGG" id="tet:TTHERM_00301800"/>
<dbReference type="GO" id="GO:0035091">
    <property type="term" value="F:phosphatidylinositol binding"/>
    <property type="evidence" value="ECO:0007669"/>
    <property type="project" value="InterPro"/>
</dbReference>
<dbReference type="EMBL" id="GG662449">
    <property type="protein sequence ID" value="EAS04363.2"/>
    <property type="molecule type" value="Genomic_DNA"/>
</dbReference>